<evidence type="ECO:0000313" key="5">
    <source>
        <dbReference type="Proteomes" id="UP000000663"/>
    </source>
</evidence>
<sequence length="134" mass="14874">MPMIECSPACRVGIAIVEDEKELVKVYEKAFSRRKIEICFIAYDGLEAVKLYLSCTPRPHAVLMDYRLPIMNGLEATSEIKKIDPEAKVIFLSADVSVRDDAMKAGAFAFLKKPASLKEILDTVQKALGRIPAV</sequence>
<reference evidence="4 5" key="1">
    <citation type="journal article" date="2006" name="Science">
        <title>Genome of rice cluster I archaea -- the key methane producers in the rice rhizosphere.</title>
        <authorList>
            <person name="Erkel C."/>
            <person name="Kube M."/>
            <person name="Reinhardt R."/>
            <person name="Liesack W."/>
        </authorList>
    </citation>
    <scope>NUCLEOTIDE SEQUENCE [LARGE SCALE GENOMIC DNA]</scope>
    <source>
        <strain evidence="5">DSM 22066 / NBRC 105507 / MRE50</strain>
    </source>
</reference>
<dbReference type="Gene3D" id="3.40.50.2300">
    <property type="match status" value="1"/>
</dbReference>
<organism evidence="4 5">
    <name type="scientific">Methanocella arvoryzae (strain DSM 22066 / NBRC 105507 / MRE50)</name>
    <dbReference type="NCBI Taxonomy" id="351160"/>
    <lineage>
        <taxon>Archaea</taxon>
        <taxon>Methanobacteriati</taxon>
        <taxon>Methanobacteriota</taxon>
        <taxon>Stenosarchaea group</taxon>
        <taxon>Methanomicrobia</taxon>
        <taxon>Methanocellales</taxon>
        <taxon>Methanocellaceae</taxon>
        <taxon>Methanocella</taxon>
    </lineage>
</organism>
<feature type="modified residue" description="4-aspartylphosphate" evidence="2">
    <location>
        <position position="65"/>
    </location>
</feature>
<dbReference type="SMART" id="SM00448">
    <property type="entry name" value="REC"/>
    <property type="match status" value="1"/>
</dbReference>
<evidence type="ECO:0000313" key="4">
    <source>
        <dbReference type="EMBL" id="CAJ38170.1"/>
    </source>
</evidence>
<evidence type="ECO:0000256" key="1">
    <source>
        <dbReference type="ARBA" id="ARBA00022553"/>
    </source>
</evidence>
<dbReference type="InterPro" id="IPR001789">
    <property type="entry name" value="Sig_transdc_resp-reg_receiver"/>
</dbReference>
<dbReference type="PANTHER" id="PTHR43719:SF28">
    <property type="entry name" value="PEROXIDE STRESS-ACTIVATED HISTIDINE KINASE MAK1-RELATED"/>
    <property type="match status" value="1"/>
</dbReference>
<feature type="domain" description="Response regulatory" evidence="3">
    <location>
        <begin position="13"/>
        <end position="128"/>
    </location>
</feature>
<dbReference type="KEGG" id="rci:RRC476"/>
<evidence type="ECO:0000256" key="2">
    <source>
        <dbReference type="PROSITE-ProRule" id="PRU00169"/>
    </source>
</evidence>
<dbReference type="Proteomes" id="UP000000663">
    <property type="component" value="Chromosome"/>
</dbReference>
<dbReference type="AlphaFoldDB" id="Q0W0C3"/>
<dbReference type="InterPro" id="IPR011006">
    <property type="entry name" value="CheY-like_superfamily"/>
</dbReference>
<name>Q0W0C3_METAR</name>
<dbReference type="InterPro" id="IPR050956">
    <property type="entry name" value="2C_system_His_kinase"/>
</dbReference>
<keyword evidence="5" id="KW-1185">Reference proteome</keyword>
<protein>
    <submittedName>
        <fullName evidence="4">Response regulator (CheY-like)</fullName>
    </submittedName>
</protein>
<dbReference type="eggNOG" id="arCOG02391">
    <property type="taxonomic scope" value="Archaea"/>
</dbReference>
<dbReference type="Pfam" id="PF00072">
    <property type="entry name" value="Response_reg"/>
    <property type="match status" value="1"/>
</dbReference>
<dbReference type="EMBL" id="AM114193">
    <property type="protein sequence ID" value="CAJ38170.1"/>
    <property type="molecule type" value="Genomic_DNA"/>
</dbReference>
<keyword evidence="1 2" id="KW-0597">Phosphoprotein</keyword>
<accession>Q0W0C3</accession>
<gene>
    <name evidence="4" type="ORF">RRC476</name>
</gene>
<evidence type="ECO:0000259" key="3">
    <source>
        <dbReference type="PROSITE" id="PS50110"/>
    </source>
</evidence>
<dbReference type="GO" id="GO:0000160">
    <property type="term" value="P:phosphorelay signal transduction system"/>
    <property type="evidence" value="ECO:0007669"/>
    <property type="project" value="InterPro"/>
</dbReference>
<dbReference type="PANTHER" id="PTHR43719">
    <property type="entry name" value="TWO-COMPONENT HISTIDINE KINASE"/>
    <property type="match status" value="1"/>
</dbReference>
<proteinExistence type="predicted"/>
<dbReference type="PROSITE" id="PS50110">
    <property type="entry name" value="RESPONSE_REGULATORY"/>
    <property type="match status" value="1"/>
</dbReference>
<dbReference type="STRING" id="351160.RRC476"/>
<dbReference type="SUPFAM" id="SSF52172">
    <property type="entry name" value="CheY-like"/>
    <property type="match status" value="1"/>
</dbReference>